<dbReference type="PANTHER" id="PTHR43547">
    <property type="entry name" value="TWO-COMPONENT HISTIDINE KINASE"/>
    <property type="match status" value="1"/>
</dbReference>
<dbReference type="SMART" id="SM00388">
    <property type="entry name" value="HisKA"/>
    <property type="match status" value="1"/>
</dbReference>
<feature type="domain" description="Response regulatory" evidence="17">
    <location>
        <begin position="1061"/>
        <end position="1176"/>
    </location>
</feature>
<comment type="caution">
    <text evidence="18">The sequence shown here is derived from an EMBL/GenBank/DDBJ whole genome shotgun (WGS) entry which is preliminary data.</text>
</comment>
<dbReference type="InterPro" id="IPR011006">
    <property type="entry name" value="CheY-like_superfamily"/>
</dbReference>
<dbReference type="EMBL" id="QFLI01000001">
    <property type="protein sequence ID" value="PXY02553.1"/>
    <property type="molecule type" value="Genomic_DNA"/>
</dbReference>
<keyword evidence="3 12" id="KW-0597">Phosphoprotein</keyword>
<dbReference type="Pfam" id="PF07495">
    <property type="entry name" value="Y_Y_Y"/>
    <property type="match status" value="1"/>
</dbReference>
<dbReference type="PROSITE" id="PS00041">
    <property type="entry name" value="HTH_ARAC_FAMILY_1"/>
    <property type="match status" value="1"/>
</dbReference>
<dbReference type="GO" id="GO:0043565">
    <property type="term" value="F:sequence-specific DNA binding"/>
    <property type="evidence" value="ECO:0007669"/>
    <property type="project" value="InterPro"/>
</dbReference>
<feature type="domain" description="HTH araC/xylS-type" evidence="15">
    <location>
        <begin position="1208"/>
        <end position="1306"/>
    </location>
</feature>
<keyword evidence="6" id="KW-0418">Kinase</keyword>
<dbReference type="InterPro" id="IPR015943">
    <property type="entry name" value="WD40/YVTN_repeat-like_dom_sf"/>
</dbReference>
<evidence type="ECO:0000256" key="5">
    <source>
        <dbReference type="ARBA" id="ARBA00022741"/>
    </source>
</evidence>
<dbReference type="Pfam" id="PF02518">
    <property type="entry name" value="HATPase_c"/>
    <property type="match status" value="1"/>
</dbReference>
<evidence type="ECO:0000256" key="6">
    <source>
        <dbReference type="ARBA" id="ARBA00022777"/>
    </source>
</evidence>
<evidence type="ECO:0000256" key="7">
    <source>
        <dbReference type="ARBA" id="ARBA00022840"/>
    </source>
</evidence>
<dbReference type="CDD" id="cd00082">
    <property type="entry name" value="HisKA"/>
    <property type="match status" value="1"/>
</dbReference>
<evidence type="ECO:0000256" key="11">
    <source>
        <dbReference type="ARBA" id="ARBA00023163"/>
    </source>
</evidence>
<dbReference type="SUPFAM" id="SSF46689">
    <property type="entry name" value="Homeodomain-like"/>
    <property type="match status" value="1"/>
</dbReference>
<dbReference type="SUPFAM" id="SSF63829">
    <property type="entry name" value="Calcium-dependent phosphotriesterase"/>
    <property type="match status" value="1"/>
</dbReference>
<dbReference type="InterPro" id="IPR011123">
    <property type="entry name" value="Y_Y_Y"/>
</dbReference>
<dbReference type="InterPro" id="IPR036890">
    <property type="entry name" value="HATPase_C_sf"/>
</dbReference>
<dbReference type="InterPro" id="IPR011110">
    <property type="entry name" value="Reg_prop"/>
</dbReference>
<dbReference type="Proteomes" id="UP000248079">
    <property type="component" value="Unassembled WGS sequence"/>
</dbReference>
<gene>
    <name evidence="18" type="ORF">DF185_00220</name>
</gene>
<dbReference type="Gene3D" id="3.30.565.10">
    <property type="entry name" value="Histidine kinase-like ATPase, C-terminal domain"/>
    <property type="match status" value="1"/>
</dbReference>
<dbReference type="EC" id="2.7.13.3" evidence="2"/>
<dbReference type="InterPro" id="IPR004358">
    <property type="entry name" value="Sig_transdc_His_kin-like_C"/>
</dbReference>
<evidence type="ECO:0000256" key="3">
    <source>
        <dbReference type="ARBA" id="ARBA00022553"/>
    </source>
</evidence>
<keyword evidence="10" id="KW-0238">DNA-binding</keyword>
<evidence type="ECO:0000256" key="8">
    <source>
        <dbReference type="ARBA" id="ARBA00023012"/>
    </source>
</evidence>
<evidence type="ECO:0000259" key="15">
    <source>
        <dbReference type="PROSITE" id="PS01124"/>
    </source>
</evidence>
<evidence type="ECO:0000256" key="4">
    <source>
        <dbReference type="ARBA" id="ARBA00022679"/>
    </source>
</evidence>
<dbReference type="Gene3D" id="1.10.287.130">
    <property type="match status" value="1"/>
</dbReference>
<dbReference type="InterPro" id="IPR009057">
    <property type="entry name" value="Homeodomain-like_sf"/>
</dbReference>
<comment type="catalytic activity">
    <reaction evidence="1">
        <text>ATP + protein L-histidine = ADP + protein N-phospho-L-histidine.</text>
        <dbReference type="EC" id="2.7.13.3"/>
    </reaction>
</comment>
<dbReference type="PROSITE" id="PS50109">
    <property type="entry name" value="HIS_KIN"/>
    <property type="match status" value="1"/>
</dbReference>
<feature type="chain" id="PRO_5015938841" description="histidine kinase" evidence="14">
    <location>
        <begin position="23"/>
        <end position="1306"/>
    </location>
</feature>
<dbReference type="OrthoDB" id="717811at2"/>
<evidence type="ECO:0000256" key="12">
    <source>
        <dbReference type="PROSITE-ProRule" id="PRU00169"/>
    </source>
</evidence>
<name>A0A2V4A2I1_9BACT</name>
<dbReference type="SUPFAM" id="SSF47384">
    <property type="entry name" value="Homodimeric domain of signal transducing histidine kinase"/>
    <property type="match status" value="1"/>
</dbReference>
<dbReference type="GO" id="GO:0005524">
    <property type="term" value="F:ATP binding"/>
    <property type="evidence" value="ECO:0007669"/>
    <property type="project" value="UniProtKB-KW"/>
</dbReference>
<dbReference type="InterPro" id="IPR036097">
    <property type="entry name" value="HisK_dim/P_sf"/>
</dbReference>
<dbReference type="Gene3D" id="1.10.10.60">
    <property type="entry name" value="Homeodomain-like"/>
    <property type="match status" value="1"/>
</dbReference>
<feature type="transmembrane region" description="Helical" evidence="13">
    <location>
        <begin position="761"/>
        <end position="778"/>
    </location>
</feature>
<reference evidence="18 19" key="1">
    <citation type="submission" date="2018-05" db="EMBL/GenBank/DDBJ databases">
        <title>Marinifilum breve JC075T sp. nov., a marine bacterium isolated from Yongle Blue Hole in the South China Sea.</title>
        <authorList>
            <person name="Fu T."/>
        </authorList>
    </citation>
    <scope>NUCLEOTIDE SEQUENCE [LARGE SCALE GENOMIC DNA]</scope>
    <source>
        <strain evidence="18 19">JC075</strain>
    </source>
</reference>
<feature type="domain" description="Histidine kinase" evidence="16">
    <location>
        <begin position="804"/>
        <end position="1021"/>
    </location>
</feature>
<dbReference type="SMART" id="SM00448">
    <property type="entry name" value="REC"/>
    <property type="match status" value="1"/>
</dbReference>
<dbReference type="SUPFAM" id="SSF55874">
    <property type="entry name" value="ATPase domain of HSP90 chaperone/DNA topoisomerase II/histidine kinase"/>
    <property type="match status" value="1"/>
</dbReference>
<dbReference type="InterPro" id="IPR013783">
    <property type="entry name" value="Ig-like_fold"/>
</dbReference>
<protein>
    <recommendedName>
        <fullName evidence="2">histidine kinase</fullName>
        <ecNumber evidence="2">2.7.13.3</ecNumber>
    </recommendedName>
</protein>
<keyword evidence="11" id="KW-0804">Transcription</keyword>
<dbReference type="Pfam" id="PF12833">
    <property type="entry name" value="HTH_18"/>
    <property type="match status" value="1"/>
</dbReference>
<dbReference type="InterPro" id="IPR003661">
    <property type="entry name" value="HisK_dim/P_dom"/>
</dbReference>
<evidence type="ECO:0000259" key="16">
    <source>
        <dbReference type="PROSITE" id="PS50109"/>
    </source>
</evidence>
<keyword evidence="5" id="KW-0547">Nucleotide-binding</keyword>
<dbReference type="SUPFAM" id="SSF50998">
    <property type="entry name" value="Quinoprotein alcohol dehydrogenase-like"/>
    <property type="match status" value="1"/>
</dbReference>
<dbReference type="PROSITE" id="PS50110">
    <property type="entry name" value="RESPONSE_REGULATORY"/>
    <property type="match status" value="1"/>
</dbReference>
<evidence type="ECO:0000256" key="2">
    <source>
        <dbReference type="ARBA" id="ARBA00012438"/>
    </source>
</evidence>
<dbReference type="InterPro" id="IPR005467">
    <property type="entry name" value="His_kinase_dom"/>
</dbReference>
<dbReference type="GO" id="GO:0000155">
    <property type="term" value="F:phosphorelay sensor kinase activity"/>
    <property type="evidence" value="ECO:0007669"/>
    <property type="project" value="InterPro"/>
</dbReference>
<dbReference type="Pfam" id="PF00512">
    <property type="entry name" value="HisKA"/>
    <property type="match status" value="1"/>
</dbReference>
<dbReference type="InterPro" id="IPR011047">
    <property type="entry name" value="Quinoprotein_ADH-like_sf"/>
</dbReference>
<feature type="signal peptide" evidence="14">
    <location>
        <begin position="1"/>
        <end position="22"/>
    </location>
</feature>
<dbReference type="PROSITE" id="PS01124">
    <property type="entry name" value="HTH_ARAC_FAMILY_2"/>
    <property type="match status" value="1"/>
</dbReference>
<keyword evidence="4" id="KW-0808">Transferase</keyword>
<dbReference type="GO" id="GO:0003700">
    <property type="term" value="F:DNA-binding transcription factor activity"/>
    <property type="evidence" value="ECO:0007669"/>
    <property type="project" value="InterPro"/>
</dbReference>
<proteinExistence type="predicted"/>
<organism evidence="18 19">
    <name type="scientific">Marinifilum breve</name>
    <dbReference type="NCBI Taxonomy" id="2184082"/>
    <lineage>
        <taxon>Bacteria</taxon>
        <taxon>Pseudomonadati</taxon>
        <taxon>Bacteroidota</taxon>
        <taxon>Bacteroidia</taxon>
        <taxon>Marinilabiliales</taxon>
        <taxon>Marinifilaceae</taxon>
    </lineage>
</organism>
<dbReference type="SMART" id="SM00342">
    <property type="entry name" value="HTH_ARAC"/>
    <property type="match status" value="1"/>
</dbReference>
<evidence type="ECO:0000256" key="10">
    <source>
        <dbReference type="ARBA" id="ARBA00023125"/>
    </source>
</evidence>
<keyword evidence="14" id="KW-0732">Signal</keyword>
<dbReference type="InterPro" id="IPR018060">
    <property type="entry name" value="HTH_AraC"/>
</dbReference>
<evidence type="ECO:0000256" key="13">
    <source>
        <dbReference type="SAM" id="Phobius"/>
    </source>
</evidence>
<dbReference type="Gene3D" id="2.60.40.10">
    <property type="entry name" value="Immunoglobulins"/>
    <property type="match status" value="1"/>
</dbReference>
<keyword evidence="7" id="KW-0067">ATP-binding</keyword>
<keyword evidence="9" id="KW-0805">Transcription regulation</keyword>
<dbReference type="InterPro" id="IPR001789">
    <property type="entry name" value="Sig_transdc_resp-reg_receiver"/>
</dbReference>
<sequence length="1306" mass="148841">MKPLKRILLSLYFLFTLQSAFAQIMHFEHIGLEEGLSQVSVHAIASDSLGNMWFGTRNGINRYNGQEMTVYKTSDSESNAIISNHAKKIISHGHRVWIQTRSGMSFFDIYTERFTNFPIENIKDFCIYKEEILIATNNNIYSISEDNGQLTQISIKIPKESPITSLIQQGPHLLIGTENCAYSFTASNGLQEIKKDVHVSCMYPDRNNAIWIGTENDGLIKMMPNGSTTYFDGEKDLTHPDVRCIQEDDNGNIWVGTFLGLNCITPKNEIIKYQHNEANPTSLSHNSVWTLYKDKKGAIWAGTYFGGLNLFHPTNTLYKAYWQNDDNHQSINYRVVGSMQKDKLGNLWICTEGGGLNYFNRKTKRFDYFVHSSTKNSISHNNVKSIYNEGDSILWIGTHMGGLNKLDLKTGRFTNYWHDMNDPNSIQSNILSEIISYDGNYLLSSSEGVLHFDPKNEVFTSFFPDSLQQKIGKSITCLLIDSKDRLWIGTDHLGLSCYDLKKKQLKTYRHNPYDSRSLASKLIYKIMEDHYMRIWIATSDGLNHYAPETDDFDKFSTDKGLAGNCVFSLAQSRYGDIILSTNKGISFFNYEKKAFKNVTTQNGFPLKELNQGGLFITSDGEIFAGGIDGMASFRESDFLSKTTLIPPQITGLIVNNKLVTPDNGSKILNQSIMLTQKLELQHYHTGFSLQFSDMSYRKSNQEILEYQLEGFDKNWQQAENNKATYTNLDAGQYTFRVRKADHPNLQKSLTILITPPFYKNSLAYFIYLILFILIIAFLNKQYLSKKRLTDKLELNQSQFKFFTNISHEFRTPLTIINGQTEVLLEEKNINPELYRKILRIHKNTSRLKNLISELLDFRKQEQGHLKIQVSNQDVVAFLNEIYLSFIELAKHSDIQYNFIAPSKTIPLWFDKLQMEKVFYNLLSNAFKFTGQNGQIDVCVEEVNDGIRIEIKDNGKGISKEHIHRIFDRYYQLENVSSNHSTGTGIGLALSKGIVEAHKGKIMVSSKIGNGSNFMVSLPLGKNHFSAEEISQHESPLKISSDQPEFTSNLENPEIKTDHEHSLLIVDDNPEIREFLKDLLHPHFNISLANDGIQGLEMAKELQPTLVLSDVLMPKMSGTEMCSNLKTNFDTSHIPVILLTARTAETHKIEGLETGADDYITKPFNTKVLIARIVNVINNRKAVQDKFNQDPSFSVQKLTSNQIDQKFLEQAKETILKNLDNSKYDVISFASDMGLGRTSLFSKLKGITGKTPNEFINSIRLDKASRMLKLNQELTISEIAYSCGFSTPHYFSKSFKKHFGESPSQYR</sequence>
<dbReference type="SMART" id="SM00387">
    <property type="entry name" value="HATPase_c"/>
    <property type="match status" value="1"/>
</dbReference>
<evidence type="ECO:0000313" key="19">
    <source>
        <dbReference type="Proteomes" id="UP000248079"/>
    </source>
</evidence>
<keyword evidence="13" id="KW-0812">Transmembrane</keyword>
<dbReference type="PANTHER" id="PTHR43547:SF2">
    <property type="entry name" value="HYBRID SIGNAL TRANSDUCTION HISTIDINE KINASE C"/>
    <property type="match status" value="1"/>
</dbReference>
<dbReference type="FunFam" id="3.30.565.10:FF:000037">
    <property type="entry name" value="Hybrid sensor histidine kinase/response regulator"/>
    <property type="match status" value="1"/>
</dbReference>
<dbReference type="PRINTS" id="PR00344">
    <property type="entry name" value="BCTRLSENSOR"/>
</dbReference>
<evidence type="ECO:0000313" key="18">
    <source>
        <dbReference type="EMBL" id="PXY02553.1"/>
    </source>
</evidence>
<keyword evidence="8" id="KW-0902">Two-component regulatory system</keyword>
<evidence type="ECO:0000256" key="14">
    <source>
        <dbReference type="SAM" id="SignalP"/>
    </source>
</evidence>
<dbReference type="Pfam" id="PF07494">
    <property type="entry name" value="Reg_prop"/>
    <property type="match status" value="5"/>
</dbReference>
<dbReference type="RefSeq" id="WP_110358714.1">
    <property type="nucleotide sequence ID" value="NZ_QFLI01000001.1"/>
</dbReference>
<evidence type="ECO:0000256" key="9">
    <source>
        <dbReference type="ARBA" id="ARBA00023015"/>
    </source>
</evidence>
<dbReference type="Pfam" id="PF00072">
    <property type="entry name" value="Response_reg"/>
    <property type="match status" value="1"/>
</dbReference>
<dbReference type="Gene3D" id="2.130.10.10">
    <property type="entry name" value="YVTN repeat-like/Quinoprotein amine dehydrogenase"/>
    <property type="match status" value="2"/>
</dbReference>
<accession>A0A2V4A2I1</accession>
<dbReference type="Gene3D" id="3.40.50.2300">
    <property type="match status" value="1"/>
</dbReference>
<keyword evidence="19" id="KW-1185">Reference proteome</keyword>
<dbReference type="CDD" id="cd17574">
    <property type="entry name" value="REC_OmpR"/>
    <property type="match status" value="1"/>
</dbReference>
<evidence type="ECO:0000259" key="17">
    <source>
        <dbReference type="PROSITE" id="PS50110"/>
    </source>
</evidence>
<dbReference type="InterPro" id="IPR003594">
    <property type="entry name" value="HATPase_dom"/>
</dbReference>
<keyword evidence="13" id="KW-1133">Transmembrane helix</keyword>
<dbReference type="SUPFAM" id="SSF52172">
    <property type="entry name" value="CheY-like"/>
    <property type="match status" value="1"/>
</dbReference>
<evidence type="ECO:0000256" key="1">
    <source>
        <dbReference type="ARBA" id="ARBA00000085"/>
    </source>
</evidence>
<keyword evidence="13" id="KW-0472">Membrane</keyword>
<dbReference type="InterPro" id="IPR018062">
    <property type="entry name" value="HTH_AraC-typ_CS"/>
</dbReference>
<feature type="modified residue" description="4-aspartylphosphate" evidence="12">
    <location>
        <position position="1109"/>
    </location>
</feature>